<keyword evidence="8" id="KW-1185">Reference proteome</keyword>
<feature type="domain" description="HTH lysR-type" evidence="5">
    <location>
        <begin position="1"/>
        <end position="58"/>
    </location>
</feature>
<evidence type="ECO:0000256" key="1">
    <source>
        <dbReference type="ARBA" id="ARBA00009437"/>
    </source>
</evidence>
<dbReference type="GO" id="GO:0003700">
    <property type="term" value="F:DNA-binding transcription factor activity"/>
    <property type="evidence" value="ECO:0007669"/>
    <property type="project" value="InterPro"/>
</dbReference>
<reference evidence="7" key="3">
    <citation type="submission" date="2020-01" db="EMBL/GenBank/DDBJ databases">
        <authorList>
            <person name="Cousin F.J."/>
            <person name="Le Guellec R."/>
            <person name="Cretenet M."/>
        </authorList>
    </citation>
    <scope>NUCLEOTIDE SEQUENCE</scope>
    <source>
        <strain evidence="7">UCMA 15228</strain>
    </source>
</reference>
<dbReference type="Proteomes" id="UP001167919">
    <property type="component" value="Unassembled WGS sequence"/>
</dbReference>
<evidence type="ECO:0000259" key="5">
    <source>
        <dbReference type="PROSITE" id="PS50931"/>
    </source>
</evidence>
<keyword evidence="2" id="KW-0805">Transcription regulation</keyword>
<dbReference type="InterPro" id="IPR036390">
    <property type="entry name" value="WH_DNA-bd_sf"/>
</dbReference>
<evidence type="ECO:0000256" key="4">
    <source>
        <dbReference type="ARBA" id="ARBA00023163"/>
    </source>
</evidence>
<dbReference type="PANTHER" id="PTHR30419">
    <property type="entry name" value="HTH-TYPE TRANSCRIPTIONAL REGULATOR YBHD"/>
    <property type="match status" value="1"/>
</dbReference>
<evidence type="ECO:0000313" key="7">
    <source>
        <dbReference type="EMBL" id="QAS69785.1"/>
    </source>
</evidence>
<dbReference type="Gene3D" id="3.40.190.290">
    <property type="match status" value="1"/>
</dbReference>
<dbReference type="PANTHER" id="PTHR30419:SF24">
    <property type="entry name" value="HTH-TYPE TRANSCRIPTIONAL REGULATOR CZCR"/>
    <property type="match status" value="1"/>
</dbReference>
<dbReference type="GO" id="GO:0005829">
    <property type="term" value="C:cytosol"/>
    <property type="evidence" value="ECO:0007669"/>
    <property type="project" value="TreeGrafter"/>
</dbReference>
<protein>
    <submittedName>
        <fullName evidence="6">LysR family transcriptional regulator</fullName>
    </submittedName>
</protein>
<organism evidence="6 9">
    <name type="scientific">Oenococcus sicerae</name>
    <dbReference type="NCBI Taxonomy" id="2203724"/>
    <lineage>
        <taxon>Bacteria</taxon>
        <taxon>Bacillati</taxon>
        <taxon>Bacillota</taxon>
        <taxon>Bacilli</taxon>
        <taxon>Lactobacillales</taxon>
        <taxon>Lactobacillaceae</taxon>
        <taxon>Oenococcus</taxon>
    </lineage>
</organism>
<reference evidence="6" key="2">
    <citation type="submission" date="2019-01" db="EMBL/GenBank/DDBJ databases">
        <title>Oenococcus sicerae UCMA17102.</title>
        <authorList>
            <person name="Cousin F.J."/>
            <person name="Le Guellec R."/>
            <person name="Cretenet M."/>
        </authorList>
    </citation>
    <scope>NUCLEOTIDE SEQUENCE</scope>
    <source>
        <strain evidence="6">UCMA17102</strain>
    </source>
</reference>
<dbReference type="Proteomes" id="UP000286907">
    <property type="component" value="Chromosome"/>
</dbReference>
<dbReference type="PROSITE" id="PS50931">
    <property type="entry name" value="HTH_LYSR"/>
    <property type="match status" value="1"/>
</dbReference>
<reference evidence="7 8" key="1">
    <citation type="journal article" date="2019" name="Syst. Appl. Microbiol.">
        <title>Oenococcus sicerae sp. nov., isolated from French cider.</title>
        <authorList>
            <person name="Cousin F.J."/>
            <person name="Le Guellec R."/>
            <person name="Chagnot C."/>
            <person name="Goux D."/>
            <person name="Dalmasso M."/>
            <person name="Laplace J.M."/>
            <person name="Cretenet M."/>
        </authorList>
    </citation>
    <scope>NUCLEOTIDE SEQUENCE [LARGE SCALE GENOMIC DNA]</scope>
    <source>
        <strain evidence="7 8">UCMA 15228</strain>
    </source>
</reference>
<evidence type="ECO:0000256" key="2">
    <source>
        <dbReference type="ARBA" id="ARBA00023015"/>
    </source>
</evidence>
<name>A0AAJ1VQH6_9LACO</name>
<keyword evidence="3" id="KW-0238">DNA-binding</keyword>
<proteinExistence type="inferred from homology"/>
<dbReference type="EMBL" id="CP029684">
    <property type="protein sequence ID" value="QAS69785.1"/>
    <property type="molecule type" value="Genomic_DNA"/>
</dbReference>
<accession>A0AAJ1VQH6</accession>
<evidence type="ECO:0000313" key="9">
    <source>
        <dbReference type="Proteomes" id="UP001167919"/>
    </source>
</evidence>
<dbReference type="Gene3D" id="1.10.10.10">
    <property type="entry name" value="Winged helix-like DNA-binding domain superfamily/Winged helix DNA-binding domain"/>
    <property type="match status" value="1"/>
</dbReference>
<dbReference type="PRINTS" id="PR00039">
    <property type="entry name" value="HTHLYSR"/>
</dbReference>
<dbReference type="Pfam" id="PF00126">
    <property type="entry name" value="HTH_1"/>
    <property type="match status" value="1"/>
</dbReference>
<dbReference type="InterPro" id="IPR050950">
    <property type="entry name" value="HTH-type_LysR_regulators"/>
</dbReference>
<dbReference type="InterPro" id="IPR005119">
    <property type="entry name" value="LysR_subst-bd"/>
</dbReference>
<dbReference type="GO" id="GO:0003677">
    <property type="term" value="F:DNA binding"/>
    <property type="evidence" value="ECO:0007669"/>
    <property type="project" value="UniProtKB-KW"/>
</dbReference>
<sequence length="298" mass="33375">MTNFSYQVFSAVIQKGTFFQAAQLLNVTPSAVSHSINQLENELGFPLFLRNHNGVELTNDGKTVLPIIRRILNTEEQLHQVADNIKGLNDGRVRIGAFSSVCINWLPTILQHFKDDYPHVEVTIFQGTFNQIIAGIHDGSIDVGFSLLPIDDHLLVEPLIQDPIYCVAPSNFVPKDKKVVTKKDIGDHRFILQQIDYDRDTKNALDRYDVNPNSLTYSIDDQSILSMVESGLGLGILPKLALKKLSGDVHIYPFDKQFARTICLVANKLQAQTPSTKQMIAAINAFLKETYAQQLLID</sequence>
<evidence type="ECO:0000313" key="8">
    <source>
        <dbReference type="Proteomes" id="UP000286907"/>
    </source>
</evidence>
<dbReference type="EMBL" id="SDWY01000002">
    <property type="protein sequence ID" value="MDN6900202.1"/>
    <property type="molecule type" value="Genomic_DNA"/>
</dbReference>
<dbReference type="InterPro" id="IPR000847">
    <property type="entry name" value="LysR_HTH_N"/>
</dbReference>
<dbReference type="RefSeq" id="WP_128686212.1">
    <property type="nucleotide sequence ID" value="NZ_CP029684.2"/>
</dbReference>
<dbReference type="InterPro" id="IPR036388">
    <property type="entry name" value="WH-like_DNA-bd_sf"/>
</dbReference>
<comment type="similarity">
    <text evidence="1">Belongs to the LysR transcriptional regulatory family.</text>
</comment>
<dbReference type="CDD" id="cd05466">
    <property type="entry name" value="PBP2_LTTR_substrate"/>
    <property type="match status" value="1"/>
</dbReference>
<gene>
    <name evidence="7" type="ORF">DLJ48_04245</name>
    <name evidence="6" type="ORF">EVC35_04175</name>
</gene>
<evidence type="ECO:0000313" key="6">
    <source>
        <dbReference type="EMBL" id="MDN6900202.1"/>
    </source>
</evidence>
<dbReference type="SUPFAM" id="SSF53850">
    <property type="entry name" value="Periplasmic binding protein-like II"/>
    <property type="match status" value="1"/>
</dbReference>
<dbReference type="Pfam" id="PF03466">
    <property type="entry name" value="LysR_substrate"/>
    <property type="match status" value="1"/>
</dbReference>
<dbReference type="SUPFAM" id="SSF46785">
    <property type="entry name" value="Winged helix' DNA-binding domain"/>
    <property type="match status" value="1"/>
</dbReference>
<dbReference type="AlphaFoldDB" id="A0AAJ1VQH6"/>
<evidence type="ECO:0000256" key="3">
    <source>
        <dbReference type="ARBA" id="ARBA00023125"/>
    </source>
</evidence>
<keyword evidence="4" id="KW-0804">Transcription</keyword>